<name>A0A6C2CXA1_9RHOO</name>
<dbReference type="RefSeq" id="WP_148579066.1">
    <property type="nucleotide sequence ID" value="NZ_SDKK01000009.1"/>
</dbReference>
<organism evidence="2 3">
    <name type="scientific">Zoogloea oleivorans</name>
    <dbReference type="NCBI Taxonomy" id="1552750"/>
    <lineage>
        <taxon>Bacteria</taxon>
        <taxon>Pseudomonadati</taxon>
        <taxon>Pseudomonadota</taxon>
        <taxon>Betaproteobacteria</taxon>
        <taxon>Rhodocyclales</taxon>
        <taxon>Zoogloeaceae</taxon>
        <taxon>Zoogloea</taxon>
    </lineage>
</organism>
<evidence type="ECO:0000313" key="2">
    <source>
        <dbReference type="EMBL" id="TYC58366.1"/>
    </source>
</evidence>
<dbReference type="Proteomes" id="UP000389128">
    <property type="component" value="Unassembled WGS sequence"/>
</dbReference>
<reference evidence="2 3" key="1">
    <citation type="submission" date="2019-01" db="EMBL/GenBank/DDBJ databases">
        <title>Zoogloea oleivorans genome sequencing and assembly.</title>
        <authorList>
            <person name="Tancsics A."/>
            <person name="Farkas M."/>
            <person name="Kriszt B."/>
            <person name="Maroti G."/>
            <person name="Horvath B."/>
        </authorList>
    </citation>
    <scope>NUCLEOTIDE SEQUENCE [LARGE SCALE GENOMIC DNA]</scope>
    <source>
        <strain evidence="2 3">Buc</strain>
    </source>
</reference>
<evidence type="ECO:0000313" key="3">
    <source>
        <dbReference type="Proteomes" id="UP000389128"/>
    </source>
</evidence>
<gene>
    <name evidence="2" type="ORF">ETQ85_10785</name>
</gene>
<keyword evidence="3" id="KW-1185">Reference proteome</keyword>
<protein>
    <recommendedName>
        <fullName evidence="1">DUF5672 domain-containing protein</fullName>
    </recommendedName>
</protein>
<dbReference type="OrthoDB" id="7391526at2"/>
<feature type="domain" description="DUF5672" evidence="1">
    <location>
        <begin position="122"/>
        <end position="243"/>
    </location>
</feature>
<comment type="caution">
    <text evidence="2">The sequence shown here is derived from an EMBL/GenBank/DDBJ whole genome shotgun (WGS) entry which is preliminary data.</text>
</comment>
<dbReference type="AlphaFoldDB" id="A0A6C2CXA1"/>
<dbReference type="EMBL" id="SDKK01000009">
    <property type="protein sequence ID" value="TYC58366.1"/>
    <property type="molecule type" value="Genomic_DNA"/>
</dbReference>
<proteinExistence type="predicted"/>
<dbReference type="InterPro" id="IPR043729">
    <property type="entry name" value="DUF5672"/>
</dbReference>
<dbReference type="Pfam" id="PF18922">
    <property type="entry name" value="DUF5672"/>
    <property type="match status" value="1"/>
</dbReference>
<sequence>MEKTGVINWRDGKRNVDGRARPYFAAIARERVELAGKAPGAWCSKMPAVSRYFQLTAATLTHKMLDLSSTSLLCLDTRNPELAVTVMQRCMAGTRFCEAVLLTHADFKCSDPRIAIHPVAPLRNVTEYSNFMVKELGRHFRGSHVLVVQWDGFILDPAAWDPACLDYDYVGAPWPHTRHPVGNGGFSLRSRKLVDALQDPDICELQPEDYCICDLYHDLLVNRYGIRFAPVELASRFAFELIPPTGPTFGFHGFFNLHLALTDTEGVDYLDQVKPDVFVSRMGRQTLKSLYRSGHYRSAGRILRVRASTGHIRQRLDAMKLYCRLGVHRFRNLLRPKRRNPLFRQH</sequence>
<accession>A0A6C2CXA1</accession>
<evidence type="ECO:0000259" key="1">
    <source>
        <dbReference type="Pfam" id="PF18922"/>
    </source>
</evidence>